<evidence type="ECO:0000256" key="8">
    <source>
        <dbReference type="ARBA" id="ARBA00048552"/>
    </source>
</evidence>
<comment type="catalytic activity">
    <reaction evidence="8">
        <text>RNA(n) + a ribonucleoside 5'-triphosphate = RNA(n+1) + diphosphate</text>
        <dbReference type="Rhea" id="RHEA:21248"/>
        <dbReference type="Rhea" id="RHEA-COMP:14527"/>
        <dbReference type="Rhea" id="RHEA-COMP:17342"/>
        <dbReference type="ChEBI" id="CHEBI:33019"/>
        <dbReference type="ChEBI" id="CHEBI:61557"/>
        <dbReference type="ChEBI" id="CHEBI:140395"/>
        <dbReference type="EC" id="2.7.7.6"/>
    </reaction>
</comment>
<dbReference type="SUPFAM" id="SSF63562">
    <property type="entry name" value="RPB6/omega subunit-like"/>
    <property type="match status" value="1"/>
</dbReference>
<accession>A0ABZ0IL08</accession>
<dbReference type="Pfam" id="PF01192">
    <property type="entry name" value="RNA_pol_Rpb6"/>
    <property type="match status" value="1"/>
</dbReference>
<dbReference type="RefSeq" id="WP_151997485.1">
    <property type="nucleotide sequence ID" value="NZ_CP136051.1"/>
</dbReference>
<organism evidence="9 10">
    <name type="scientific">Imperialibacter roseus</name>
    <dbReference type="NCBI Taxonomy" id="1324217"/>
    <lineage>
        <taxon>Bacteria</taxon>
        <taxon>Pseudomonadati</taxon>
        <taxon>Bacteroidota</taxon>
        <taxon>Cytophagia</taxon>
        <taxon>Cytophagales</taxon>
        <taxon>Flammeovirgaceae</taxon>
        <taxon>Imperialibacter</taxon>
    </lineage>
</organism>
<dbReference type="Gene3D" id="3.90.940.10">
    <property type="match status" value="1"/>
</dbReference>
<evidence type="ECO:0000256" key="7">
    <source>
        <dbReference type="ARBA" id="ARBA00030998"/>
    </source>
</evidence>
<evidence type="ECO:0000256" key="5">
    <source>
        <dbReference type="ARBA" id="ARBA00023163"/>
    </source>
</evidence>
<evidence type="ECO:0000313" key="9">
    <source>
        <dbReference type="EMBL" id="WOK04252.1"/>
    </source>
</evidence>
<dbReference type="Proteomes" id="UP001302349">
    <property type="component" value="Chromosome"/>
</dbReference>
<evidence type="ECO:0000256" key="2">
    <source>
        <dbReference type="ARBA" id="ARBA00012418"/>
    </source>
</evidence>
<evidence type="ECO:0000256" key="3">
    <source>
        <dbReference type="ARBA" id="ARBA00013725"/>
    </source>
</evidence>
<gene>
    <name evidence="9" type="ORF">RT717_14320</name>
</gene>
<dbReference type="EC" id="2.7.7.6" evidence="2"/>
<keyword evidence="5" id="KW-0804">Transcription</keyword>
<proteinExistence type="inferred from homology"/>
<evidence type="ECO:0000256" key="6">
    <source>
        <dbReference type="ARBA" id="ARBA00029924"/>
    </source>
</evidence>
<dbReference type="GO" id="GO:0000428">
    <property type="term" value="C:DNA-directed RNA polymerase complex"/>
    <property type="evidence" value="ECO:0007669"/>
    <property type="project" value="UniProtKB-KW"/>
</dbReference>
<reference evidence="9 10" key="1">
    <citation type="journal article" date="2023" name="Microbiol. Resour. Announc.">
        <title>Complete Genome Sequence of Imperialibacter roseus strain P4T.</title>
        <authorList>
            <person name="Tizabi D.R."/>
            <person name="Bachvaroff T."/>
            <person name="Hill R.T."/>
        </authorList>
    </citation>
    <scope>NUCLEOTIDE SEQUENCE [LARGE SCALE GENOMIC DNA]</scope>
    <source>
        <strain evidence="9 10">P4T</strain>
    </source>
</reference>
<dbReference type="InterPro" id="IPR036161">
    <property type="entry name" value="RPB6/omega-like_sf"/>
</dbReference>
<name>A0ABZ0IL08_9BACT</name>
<evidence type="ECO:0000256" key="1">
    <source>
        <dbReference type="ARBA" id="ARBA00006711"/>
    </source>
</evidence>
<dbReference type="EMBL" id="CP136051">
    <property type="protein sequence ID" value="WOK04252.1"/>
    <property type="molecule type" value="Genomic_DNA"/>
</dbReference>
<dbReference type="SMART" id="SM01409">
    <property type="entry name" value="RNA_pol_Rpb6"/>
    <property type="match status" value="1"/>
</dbReference>
<protein>
    <recommendedName>
        <fullName evidence="3">DNA-directed RNA polymerase subunit omega</fullName>
        <ecNumber evidence="2">2.7.7.6</ecNumber>
    </recommendedName>
    <alternativeName>
        <fullName evidence="7">RNA polymerase omega subunit</fullName>
    </alternativeName>
    <alternativeName>
        <fullName evidence="6">Transcriptase subunit omega</fullName>
    </alternativeName>
</protein>
<keyword evidence="10" id="KW-1185">Reference proteome</keyword>
<dbReference type="InterPro" id="IPR006110">
    <property type="entry name" value="Pol_omega/Rpo6/RPB6"/>
</dbReference>
<evidence type="ECO:0000313" key="10">
    <source>
        <dbReference type="Proteomes" id="UP001302349"/>
    </source>
</evidence>
<keyword evidence="4 9" id="KW-0240">DNA-directed RNA polymerase</keyword>
<evidence type="ECO:0000256" key="4">
    <source>
        <dbReference type="ARBA" id="ARBA00022478"/>
    </source>
</evidence>
<sequence>MAVNKTNSQASIITRDNAQLAKPTGNIYESVVIVGKRARQLSAEMKEELSNKLAEFASTVDNLEEIFENREQIEISKFYEKMPKPTIVATDEFLEGKLYFRRNEEEETA</sequence>
<comment type="similarity">
    <text evidence="1">Belongs to the RNA polymerase subunit omega family.</text>
</comment>